<keyword evidence="2" id="KW-0805">Transcription regulation</keyword>
<keyword evidence="4" id="KW-0804">Transcription</keyword>
<evidence type="ECO:0000259" key="5">
    <source>
        <dbReference type="Pfam" id="PF04198"/>
    </source>
</evidence>
<dbReference type="SUPFAM" id="SSF100950">
    <property type="entry name" value="NagB/RpiA/CoA transferase-like"/>
    <property type="match status" value="1"/>
</dbReference>
<reference evidence="7" key="1">
    <citation type="journal article" date="2019" name="Int. J. Syst. Evol. Microbiol.">
        <title>The Global Catalogue of Microorganisms (GCM) 10K type strain sequencing project: providing services to taxonomists for standard genome sequencing and annotation.</title>
        <authorList>
            <consortium name="The Broad Institute Genomics Platform"/>
            <consortium name="The Broad Institute Genome Sequencing Center for Infectious Disease"/>
            <person name="Wu L."/>
            <person name="Ma J."/>
        </authorList>
    </citation>
    <scope>NUCLEOTIDE SEQUENCE [LARGE SCALE GENOMIC DNA]</scope>
    <source>
        <strain evidence="7">CGMCC 1.16455</strain>
    </source>
</reference>
<evidence type="ECO:0000256" key="1">
    <source>
        <dbReference type="ARBA" id="ARBA00010466"/>
    </source>
</evidence>
<dbReference type="EMBL" id="JBHSLN010000077">
    <property type="protein sequence ID" value="MFC5298638.1"/>
    <property type="molecule type" value="Genomic_DNA"/>
</dbReference>
<evidence type="ECO:0000313" key="6">
    <source>
        <dbReference type="EMBL" id="MFC5298638.1"/>
    </source>
</evidence>
<accession>A0ABW0FIK0</accession>
<dbReference type="Pfam" id="PF04198">
    <property type="entry name" value="Sugar-bind"/>
    <property type="match status" value="1"/>
</dbReference>
<sequence>MTNHDEARIEDALRAAQRYYLQDATMDVIAKELKISRSTVSRLISYAKESGLVEIRVLPPSVQAHAVEQALAERYSVKAHVVHVPSHTTPVERHQRTANHASRVLNSVFSSDMILALSWGTMVREISEVLTSRTLTNCRVVLLNGIGNPRARGEHYSSAILTAFGEAYNAYIQRLPVPVFLDRPGTRDALFAERSVQAAVAMQHDADVALFSMGQVEDGVPSSPYRAGYFLGQEEFRSLREDDVIGDLATTFIRPDGSYADVEMNSRTTGPDLDQFKSIPHRICAVSGHHKVPALRAALRGGLLTDLVIDEITAMTCLHDDAVA</sequence>
<dbReference type="Proteomes" id="UP001595937">
    <property type="component" value="Unassembled WGS sequence"/>
</dbReference>
<evidence type="ECO:0000313" key="7">
    <source>
        <dbReference type="Proteomes" id="UP001595937"/>
    </source>
</evidence>
<dbReference type="Gene3D" id="3.40.50.1360">
    <property type="match status" value="1"/>
</dbReference>
<dbReference type="PANTHER" id="PTHR34294">
    <property type="entry name" value="TRANSCRIPTIONAL REGULATOR-RELATED"/>
    <property type="match status" value="1"/>
</dbReference>
<keyword evidence="7" id="KW-1185">Reference proteome</keyword>
<name>A0ABW0FIK0_9MICO</name>
<evidence type="ECO:0000256" key="3">
    <source>
        <dbReference type="ARBA" id="ARBA00023125"/>
    </source>
</evidence>
<comment type="similarity">
    <text evidence="1">Belongs to the SorC transcriptional regulatory family.</text>
</comment>
<dbReference type="InterPro" id="IPR036388">
    <property type="entry name" value="WH-like_DNA-bd_sf"/>
</dbReference>
<organism evidence="6 7">
    <name type="scientific">Brachybacterium tyrofermentans</name>
    <dbReference type="NCBI Taxonomy" id="47848"/>
    <lineage>
        <taxon>Bacteria</taxon>
        <taxon>Bacillati</taxon>
        <taxon>Actinomycetota</taxon>
        <taxon>Actinomycetes</taxon>
        <taxon>Micrococcales</taxon>
        <taxon>Dermabacteraceae</taxon>
        <taxon>Brachybacterium</taxon>
    </lineage>
</organism>
<dbReference type="PANTHER" id="PTHR34294:SF1">
    <property type="entry name" value="TRANSCRIPTIONAL REGULATOR LSRR"/>
    <property type="match status" value="1"/>
</dbReference>
<keyword evidence="3" id="KW-0238">DNA-binding</keyword>
<gene>
    <name evidence="6" type="ORF">ACFPK8_14080</name>
</gene>
<dbReference type="Gene3D" id="1.10.10.10">
    <property type="entry name" value="Winged helix-like DNA-binding domain superfamily/Winged helix DNA-binding domain"/>
    <property type="match status" value="1"/>
</dbReference>
<proteinExistence type="inferred from homology"/>
<evidence type="ECO:0000256" key="2">
    <source>
        <dbReference type="ARBA" id="ARBA00023015"/>
    </source>
</evidence>
<comment type="caution">
    <text evidence="6">The sequence shown here is derived from an EMBL/GenBank/DDBJ whole genome shotgun (WGS) entry which is preliminary data.</text>
</comment>
<dbReference type="RefSeq" id="WP_343926585.1">
    <property type="nucleotide sequence ID" value="NZ_BAAAIR010000104.1"/>
</dbReference>
<evidence type="ECO:0000256" key="4">
    <source>
        <dbReference type="ARBA" id="ARBA00023163"/>
    </source>
</evidence>
<dbReference type="InterPro" id="IPR051054">
    <property type="entry name" value="SorC_transcr_regulators"/>
</dbReference>
<dbReference type="InterPro" id="IPR007324">
    <property type="entry name" value="Sugar-bd_dom_put"/>
</dbReference>
<protein>
    <submittedName>
        <fullName evidence="6">Sugar-binding transcriptional regulator</fullName>
    </submittedName>
</protein>
<dbReference type="InterPro" id="IPR037171">
    <property type="entry name" value="NagB/RpiA_transferase-like"/>
</dbReference>
<feature type="domain" description="Sugar-binding" evidence="5">
    <location>
        <begin position="65"/>
        <end position="318"/>
    </location>
</feature>
<dbReference type="GeneID" id="303299330"/>